<evidence type="ECO:0000256" key="14">
    <source>
        <dbReference type="PROSITE-ProRule" id="PRU00706"/>
    </source>
</evidence>
<evidence type="ECO:0000256" key="5">
    <source>
        <dbReference type="ARBA" id="ARBA00022553"/>
    </source>
</evidence>
<reference evidence="17" key="1">
    <citation type="journal article" date="2020" name="mSystems">
        <title>Genome- and Community-Level Interaction Insights into Carbon Utilization and Element Cycling Functions of Hydrothermarchaeota in Hydrothermal Sediment.</title>
        <authorList>
            <person name="Zhou Z."/>
            <person name="Liu Y."/>
            <person name="Xu W."/>
            <person name="Pan J."/>
            <person name="Luo Z.H."/>
            <person name="Li M."/>
        </authorList>
    </citation>
    <scope>NUCLEOTIDE SEQUENCE</scope>
    <source>
        <strain evidence="17">SpSt-1183</strain>
    </source>
</reference>
<dbReference type="GO" id="GO:0046872">
    <property type="term" value="F:metal ion binding"/>
    <property type="evidence" value="ECO:0007669"/>
    <property type="project" value="UniProtKB-KW"/>
</dbReference>
<dbReference type="CDD" id="cd04413">
    <property type="entry name" value="NDPk_I"/>
    <property type="match status" value="1"/>
</dbReference>
<evidence type="ECO:0000259" key="16">
    <source>
        <dbReference type="SMART" id="SM00562"/>
    </source>
</evidence>
<comment type="cofactor">
    <cofactor evidence="1 13">
        <name>Mg(2+)</name>
        <dbReference type="ChEBI" id="CHEBI:18420"/>
    </cofactor>
</comment>
<evidence type="ECO:0000256" key="8">
    <source>
        <dbReference type="ARBA" id="ARBA00022741"/>
    </source>
</evidence>
<evidence type="ECO:0000256" key="1">
    <source>
        <dbReference type="ARBA" id="ARBA00001946"/>
    </source>
</evidence>
<dbReference type="GO" id="GO:0004550">
    <property type="term" value="F:nucleoside diphosphate kinase activity"/>
    <property type="evidence" value="ECO:0007669"/>
    <property type="project" value="UniProtKB-UniRule"/>
</dbReference>
<dbReference type="PROSITE" id="PS51374">
    <property type="entry name" value="NDPK_LIKE"/>
    <property type="match status" value="1"/>
</dbReference>
<name>A0A831LR81_9EURY</name>
<organism evidence="17">
    <name type="scientific">Methanofollis liminatans</name>
    <dbReference type="NCBI Taxonomy" id="2201"/>
    <lineage>
        <taxon>Archaea</taxon>
        <taxon>Methanobacteriati</taxon>
        <taxon>Methanobacteriota</taxon>
        <taxon>Stenosarchaea group</taxon>
        <taxon>Methanomicrobia</taxon>
        <taxon>Methanomicrobiales</taxon>
        <taxon>Methanomicrobiaceae</taxon>
        <taxon>Methanofollis</taxon>
    </lineage>
</organism>
<comment type="subcellular location">
    <subcellularLocation>
        <location evidence="13">Cytoplasm</location>
    </subcellularLocation>
</comment>
<evidence type="ECO:0000313" key="17">
    <source>
        <dbReference type="EMBL" id="HDS63805.1"/>
    </source>
</evidence>
<dbReference type="InterPro" id="IPR036850">
    <property type="entry name" value="NDK-like_dom_sf"/>
</dbReference>
<comment type="similarity">
    <text evidence="2 13 14 15">Belongs to the NDK family.</text>
</comment>
<comment type="function">
    <text evidence="13">Major role in the synthesis of nucleoside triphosphates other than ATP. The ATP gamma phosphate is transferred to the NDP beta phosphate via a ping-pong mechanism, using a phosphorylated active-site intermediate.</text>
</comment>
<proteinExistence type="inferred from homology"/>
<dbReference type="FunFam" id="3.30.70.141:FF:000003">
    <property type="entry name" value="Nucleoside diphosphate kinase"/>
    <property type="match status" value="1"/>
</dbReference>
<dbReference type="Proteomes" id="UP000885648">
    <property type="component" value="Unassembled WGS sequence"/>
</dbReference>
<dbReference type="Pfam" id="PF00334">
    <property type="entry name" value="NDK"/>
    <property type="match status" value="1"/>
</dbReference>
<dbReference type="EC" id="2.7.4.6" evidence="3 13"/>
<feature type="binding site" evidence="13 14">
    <location>
        <position position="112"/>
    </location>
    <ligand>
        <name>ATP</name>
        <dbReference type="ChEBI" id="CHEBI:30616"/>
    </ligand>
</feature>
<dbReference type="InterPro" id="IPR034907">
    <property type="entry name" value="NDK-like_dom"/>
</dbReference>
<evidence type="ECO:0000256" key="9">
    <source>
        <dbReference type="ARBA" id="ARBA00022777"/>
    </source>
</evidence>
<keyword evidence="7 13" id="KW-0479">Metal-binding</keyword>
<evidence type="ECO:0000256" key="2">
    <source>
        <dbReference type="ARBA" id="ARBA00008142"/>
    </source>
</evidence>
<comment type="catalytic activity">
    <reaction evidence="13">
        <text>a 2'-deoxyribonucleoside 5'-diphosphate + ATP = a 2'-deoxyribonucleoside 5'-triphosphate + ADP</text>
        <dbReference type="Rhea" id="RHEA:44640"/>
        <dbReference type="ChEBI" id="CHEBI:30616"/>
        <dbReference type="ChEBI" id="CHEBI:61560"/>
        <dbReference type="ChEBI" id="CHEBI:73316"/>
        <dbReference type="ChEBI" id="CHEBI:456216"/>
        <dbReference type="EC" id="2.7.4.6"/>
    </reaction>
</comment>
<dbReference type="SMART" id="SM00562">
    <property type="entry name" value="NDK"/>
    <property type="match status" value="1"/>
</dbReference>
<feature type="domain" description="Nucleoside diphosphate kinase-like" evidence="16">
    <location>
        <begin position="1"/>
        <end position="138"/>
    </location>
</feature>
<dbReference type="PRINTS" id="PR01243">
    <property type="entry name" value="NUCDPKINASE"/>
</dbReference>
<evidence type="ECO:0000256" key="7">
    <source>
        <dbReference type="ARBA" id="ARBA00022723"/>
    </source>
</evidence>
<evidence type="ECO:0000256" key="12">
    <source>
        <dbReference type="ARBA" id="ARBA00023080"/>
    </source>
</evidence>
<dbReference type="Gene3D" id="3.30.70.141">
    <property type="entry name" value="Nucleoside diphosphate kinase-like domain"/>
    <property type="match status" value="1"/>
</dbReference>
<feature type="active site" description="Pros-phosphohistidine intermediate" evidence="13 14">
    <location>
        <position position="115"/>
    </location>
</feature>
<dbReference type="GO" id="GO:0006228">
    <property type="term" value="P:UTP biosynthetic process"/>
    <property type="evidence" value="ECO:0007669"/>
    <property type="project" value="UniProtKB-UniRule"/>
</dbReference>
<keyword evidence="11 13" id="KW-0460">Magnesium</keyword>
<keyword evidence="8 13" id="KW-0547">Nucleotide-binding</keyword>
<sequence>MDRTFVMIKPDGVQRGIIGAVISRLEAKGLKLVAANLTMISEEKVMEHYAEHVAKPFFPSLKEYIMSGPVVAMVWEGKGSVAIVRKLVGATNPADAAPGTIRGDMAMETGKNVIHASDSDESAAREIAIHFANAEFVAYARLDEPALYE</sequence>
<feature type="binding site" evidence="13 14">
    <location>
        <position position="102"/>
    </location>
    <ligand>
        <name>ATP</name>
        <dbReference type="ChEBI" id="CHEBI:30616"/>
    </ligand>
</feature>
<dbReference type="SUPFAM" id="SSF54919">
    <property type="entry name" value="Nucleoside diphosphate kinase, NDK"/>
    <property type="match status" value="1"/>
</dbReference>
<keyword evidence="9 13" id="KW-0418">Kinase</keyword>
<keyword evidence="10 13" id="KW-0067">ATP-binding</keyword>
<dbReference type="GO" id="GO:0005737">
    <property type="term" value="C:cytoplasm"/>
    <property type="evidence" value="ECO:0007669"/>
    <property type="project" value="UniProtKB-SubCell"/>
</dbReference>
<dbReference type="NCBIfam" id="NF001908">
    <property type="entry name" value="PRK00668.1"/>
    <property type="match status" value="1"/>
</dbReference>
<dbReference type="GO" id="GO:0006183">
    <property type="term" value="P:GTP biosynthetic process"/>
    <property type="evidence" value="ECO:0007669"/>
    <property type="project" value="UniProtKB-UniRule"/>
</dbReference>
<evidence type="ECO:0000256" key="11">
    <source>
        <dbReference type="ARBA" id="ARBA00022842"/>
    </source>
</evidence>
<evidence type="ECO:0000256" key="4">
    <source>
        <dbReference type="ARBA" id="ARBA00017632"/>
    </source>
</evidence>
<dbReference type="PANTHER" id="PTHR11349">
    <property type="entry name" value="NUCLEOSIDE DIPHOSPHATE KINASE"/>
    <property type="match status" value="1"/>
</dbReference>
<evidence type="ECO:0000256" key="6">
    <source>
        <dbReference type="ARBA" id="ARBA00022679"/>
    </source>
</evidence>
<dbReference type="EMBL" id="DSBY01000270">
    <property type="protein sequence ID" value="HDS63805.1"/>
    <property type="molecule type" value="Genomic_DNA"/>
</dbReference>
<dbReference type="GO" id="GO:0006241">
    <property type="term" value="P:CTP biosynthetic process"/>
    <property type="evidence" value="ECO:0007669"/>
    <property type="project" value="UniProtKB-UniRule"/>
</dbReference>
<dbReference type="HAMAP" id="MF_00451">
    <property type="entry name" value="NDP_kinase"/>
    <property type="match status" value="1"/>
</dbReference>
<keyword evidence="13" id="KW-0963">Cytoplasm</keyword>
<accession>A0A831LR81</accession>
<evidence type="ECO:0000256" key="10">
    <source>
        <dbReference type="ARBA" id="ARBA00022840"/>
    </source>
</evidence>
<feature type="binding site" evidence="13 14">
    <location>
        <position position="91"/>
    </location>
    <ligand>
        <name>ATP</name>
        <dbReference type="ChEBI" id="CHEBI:30616"/>
    </ligand>
</feature>
<protein>
    <recommendedName>
        <fullName evidence="4 13">Nucleoside diphosphate kinase</fullName>
        <shortName evidence="13">NDK</shortName>
        <shortName evidence="13">NDP kinase</shortName>
        <ecNumber evidence="3 13">2.7.4.6</ecNumber>
    </recommendedName>
    <alternativeName>
        <fullName evidence="13">Nucleoside-2-P kinase</fullName>
    </alternativeName>
</protein>
<dbReference type="GO" id="GO:0005524">
    <property type="term" value="F:ATP binding"/>
    <property type="evidence" value="ECO:0007669"/>
    <property type="project" value="UniProtKB-UniRule"/>
</dbReference>
<keyword evidence="5 13" id="KW-0597">Phosphoprotein</keyword>
<keyword evidence="12 13" id="KW-0546">Nucleotide metabolism</keyword>
<evidence type="ECO:0000256" key="13">
    <source>
        <dbReference type="HAMAP-Rule" id="MF_00451"/>
    </source>
</evidence>
<evidence type="ECO:0000256" key="15">
    <source>
        <dbReference type="RuleBase" id="RU004011"/>
    </source>
</evidence>
<keyword evidence="6 13" id="KW-0808">Transferase</keyword>
<dbReference type="AlphaFoldDB" id="A0A831LR81"/>
<comment type="caution">
    <text evidence="17">The sequence shown here is derived from an EMBL/GenBank/DDBJ whole genome shotgun (WGS) entry which is preliminary data.</text>
</comment>
<feature type="binding site" evidence="13 14">
    <location>
        <position position="57"/>
    </location>
    <ligand>
        <name>ATP</name>
        <dbReference type="ChEBI" id="CHEBI:30616"/>
    </ligand>
</feature>
<evidence type="ECO:0000256" key="3">
    <source>
        <dbReference type="ARBA" id="ARBA00012966"/>
    </source>
</evidence>
<dbReference type="InterPro" id="IPR001564">
    <property type="entry name" value="Nucleoside_diP_kinase"/>
</dbReference>
<comment type="catalytic activity">
    <reaction evidence="13">
        <text>a ribonucleoside 5'-diphosphate + ATP = a ribonucleoside 5'-triphosphate + ADP</text>
        <dbReference type="Rhea" id="RHEA:18113"/>
        <dbReference type="ChEBI" id="CHEBI:30616"/>
        <dbReference type="ChEBI" id="CHEBI:57930"/>
        <dbReference type="ChEBI" id="CHEBI:61557"/>
        <dbReference type="ChEBI" id="CHEBI:456216"/>
        <dbReference type="EC" id="2.7.4.6"/>
    </reaction>
</comment>
<feature type="binding site" evidence="13 14">
    <location>
        <position position="85"/>
    </location>
    <ligand>
        <name>ATP</name>
        <dbReference type="ChEBI" id="CHEBI:30616"/>
    </ligand>
</feature>
<feature type="binding site" evidence="13 14">
    <location>
        <position position="9"/>
    </location>
    <ligand>
        <name>ATP</name>
        <dbReference type="ChEBI" id="CHEBI:30616"/>
    </ligand>
</feature>
<gene>
    <name evidence="13" type="primary">ndk</name>
    <name evidence="17" type="ORF">ENN52_06760</name>
</gene>